<keyword evidence="3" id="KW-1185">Reference proteome</keyword>
<accession>A0ABD5PG10</accession>
<sequence>MQTLGLVGPDAAALAERLVPRLDGRVATVEPLPDRGEDASRPAAPGLAPGSAAAGAFGVGPDGSWVGAGEDRSLADTLDTLAPEYDYALLVGFPEADVPAVVVGGDEGDDSPTGEVLGRVPDAGGADLGDLTERLDATEPHVTLESLVRRVKASPRAERAGAIATFTGRVRAKDDDGDPRTTALAFETYEGVADDRMETIRTELTDRAGVEEVLLHHRTGVVPDGEDIVFVVVLAGHRGEAFRAVEDGINRLKDEVPIFKKETTVEDEFWVHDRDG</sequence>
<comment type="caution">
    <text evidence="2">The sequence shown here is derived from an EMBL/GenBank/DDBJ whole genome shotgun (WGS) entry which is preliminary data.</text>
</comment>
<dbReference type="SUPFAM" id="SSF54690">
    <property type="entry name" value="Molybdopterin synthase subunit MoaE"/>
    <property type="match status" value="1"/>
</dbReference>
<dbReference type="AlphaFoldDB" id="A0ABD5PG10"/>
<dbReference type="GO" id="GO:0032324">
    <property type="term" value="P:molybdopterin cofactor biosynthetic process"/>
    <property type="evidence" value="ECO:0007669"/>
    <property type="project" value="UniProtKB-ARBA"/>
</dbReference>
<dbReference type="InterPro" id="IPR003448">
    <property type="entry name" value="Mopterin_biosynth_MoaE"/>
</dbReference>
<evidence type="ECO:0000313" key="3">
    <source>
        <dbReference type="Proteomes" id="UP001595921"/>
    </source>
</evidence>
<dbReference type="Gene3D" id="3.90.1170.40">
    <property type="entry name" value="Molybdopterin biosynthesis MoaE subunit"/>
    <property type="match status" value="1"/>
</dbReference>
<feature type="region of interest" description="Disordered" evidence="1">
    <location>
        <begin position="29"/>
        <end position="55"/>
    </location>
</feature>
<evidence type="ECO:0000256" key="1">
    <source>
        <dbReference type="SAM" id="MobiDB-lite"/>
    </source>
</evidence>
<dbReference type="CDD" id="cd00756">
    <property type="entry name" value="MoaE"/>
    <property type="match status" value="1"/>
</dbReference>
<organism evidence="2 3">
    <name type="scientific">Halobium salinum</name>
    <dbReference type="NCBI Taxonomy" id="1364940"/>
    <lineage>
        <taxon>Archaea</taxon>
        <taxon>Methanobacteriati</taxon>
        <taxon>Methanobacteriota</taxon>
        <taxon>Stenosarchaea group</taxon>
        <taxon>Halobacteria</taxon>
        <taxon>Halobacteriales</taxon>
        <taxon>Haloferacaceae</taxon>
        <taxon>Halobium</taxon>
    </lineage>
</organism>
<dbReference type="EC" id="2.8.1.12" evidence="2"/>
<evidence type="ECO:0000313" key="2">
    <source>
        <dbReference type="EMBL" id="MFC4359654.1"/>
    </source>
</evidence>
<dbReference type="NCBIfam" id="NF011061">
    <property type="entry name" value="PRK14493.1"/>
    <property type="match status" value="1"/>
</dbReference>
<keyword evidence="2" id="KW-0808">Transferase</keyword>
<dbReference type="RefSeq" id="WP_267621542.1">
    <property type="nucleotide sequence ID" value="NZ_JAODIW010000006.1"/>
</dbReference>
<protein>
    <submittedName>
        <fullName evidence="2">Molybdopterin synthase</fullName>
        <ecNumber evidence="2">2.8.1.12</ecNumber>
    </submittedName>
</protein>
<reference evidence="2 3" key="1">
    <citation type="journal article" date="2019" name="Int. J. Syst. Evol. Microbiol.">
        <title>The Global Catalogue of Microorganisms (GCM) 10K type strain sequencing project: providing services to taxonomists for standard genome sequencing and annotation.</title>
        <authorList>
            <consortium name="The Broad Institute Genomics Platform"/>
            <consortium name="The Broad Institute Genome Sequencing Center for Infectious Disease"/>
            <person name="Wu L."/>
            <person name="Ma J."/>
        </authorList>
    </citation>
    <scope>NUCLEOTIDE SEQUENCE [LARGE SCALE GENOMIC DNA]</scope>
    <source>
        <strain evidence="2 3">CGMCC 1.12553</strain>
    </source>
</reference>
<feature type="compositionally biased region" description="Low complexity" evidence="1">
    <location>
        <begin position="42"/>
        <end position="55"/>
    </location>
</feature>
<dbReference type="Pfam" id="PF02391">
    <property type="entry name" value="MoaE"/>
    <property type="match status" value="1"/>
</dbReference>
<gene>
    <name evidence="2" type="ORF">ACFO0N_17050</name>
</gene>
<dbReference type="PANTHER" id="PTHR23404">
    <property type="entry name" value="MOLYBDOPTERIN SYNTHASE RELATED"/>
    <property type="match status" value="1"/>
</dbReference>
<name>A0ABD5PG10_9EURY</name>
<dbReference type="EMBL" id="JBHSDS010000008">
    <property type="protein sequence ID" value="MFC4359654.1"/>
    <property type="molecule type" value="Genomic_DNA"/>
</dbReference>
<dbReference type="GO" id="GO:0030366">
    <property type="term" value="F:molybdopterin synthase activity"/>
    <property type="evidence" value="ECO:0007669"/>
    <property type="project" value="UniProtKB-EC"/>
</dbReference>
<dbReference type="Proteomes" id="UP001595921">
    <property type="component" value="Unassembled WGS sequence"/>
</dbReference>
<dbReference type="InterPro" id="IPR036563">
    <property type="entry name" value="MoaE_sf"/>
</dbReference>
<proteinExistence type="predicted"/>